<dbReference type="Gene3D" id="2.60.120.200">
    <property type="match status" value="1"/>
</dbReference>
<gene>
    <name evidence="2" type="ORF">WN72_18915</name>
</gene>
<feature type="compositionally biased region" description="Low complexity" evidence="1">
    <location>
        <begin position="511"/>
        <end position="529"/>
    </location>
</feature>
<dbReference type="RefSeq" id="WP_194483027.1">
    <property type="nucleotide sequence ID" value="NZ_CP030050.1"/>
</dbReference>
<feature type="region of interest" description="Disordered" evidence="1">
    <location>
        <begin position="500"/>
        <end position="583"/>
    </location>
</feature>
<feature type="compositionally biased region" description="Low complexity" evidence="1">
    <location>
        <begin position="542"/>
        <end position="573"/>
    </location>
</feature>
<feature type="region of interest" description="Disordered" evidence="1">
    <location>
        <begin position="650"/>
        <end position="669"/>
    </location>
</feature>
<evidence type="ECO:0008006" key="4">
    <source>
        <dbReference type="Google" id="ProtNLM"/>
    </source>
</evidence>
<feature type="compositionally biased region" description="Low complexity" evidence="1">
    <location>
        <begin position="650"/>
        <end position="659"/>
    </location>
</feature>
<proteinExistence type="predicted"/>
<protein>
    <recommendedName>
        <fullName evidence="4">Polysaccharide lyase</fullName>
    </recommendedName>
</protein>
<evidence type="ECO:0000313" key="3">
    <source>
        <dbReference type="Proteomes" id="UP000594015"/>
    </source>
</evidence>
<evidence type="ECO:0000313" key="2">
    <source>
        <dbReference type="EMBL" id="QOZ68143.1"/>
    </source>
</evidence>
<feature type="region of interest" description="Disordered" evidence="1">
    <location>
        <begin position="601"/>
        <end position="620"/>
    </location>
</feature>
<feature type="compositionally biased region" description="Basic residues" evidence="1">
    <location>
        <begin position="530"/>
        <end position="541"/>
    </location>
</feature>
<dbReference type="Proteomes" id="UP000594015">
    <property type="component" value="Chromosome"/>
</dbReference>
<dbReference type="EMBL" id="CP030050">
    <property type="protein sequence ID" value="QOZ68143.1"/>
    <property type="molecule type" value="Genomic_DNA"/>
</dbReference>
<organism evidence="2 3">
    <name type="scientific">Bradyrhizobium arachidis</name>
    <dbReference type="NCBI Taxonomy" id="858423"/>
    <lineage>
        <taxon>Bacteria</taxon>
        <taxon>Pseudomonadati</taxon>
        <taxon>Pseudomonadota</taxon>
        <taxon>Alphaproteobacteria</taxon>
        <taxon>Hyphomicrobiales</taxon>
        <taxon>Nitrobacteraceae</taxon>
        <taxon>Bradyrhizobium</taxon>
    </lineage>
</organism>
<feature type="compositionally biased region" description="Gly residues" evidence="1">
    <location>
        <begin position="240"/>
        <end position="256"/>
    </location>
</feature>
<reference evidence="2 3" key="1">
    <citation type="submission" date="2018-06" db="EMBL/GenBank/DDBJ databases">
        <title>Comparative genomics of Bradyrhizobium nodulating Arachidis hypogaea.</title>
        <authorList>
            <person name="Li Y."/>
        </authorList>
    </citation>
    <scope>NUCLEOTIDE SEQUENCE [LARGE SCALE GENOMIC DNA]</scope>
    <source>
        <strain evidence="2 3">CCBAU 051107</strain>
    </source>
</reference>
<feature type="compositionally biased region" description="Low complexity" evidence="1">
    <location>
        <begin position="257"/>
        <end position="294"/>
    </location>
</feature>
<dbReference type="AlphaFoldDB" id="A0AAE7NLF6"/>
<dbReference type="Pfam" id="PF14099">
    <property type="entry name" value="Polysacc_lyase"/>
    <property type="match status" value="1"/>
</dbReference>
<accession>A0AAE7NLF6</accession>
<dbReference type="KEGG" id="barh:WN72_18915"/>
<dbReference type="InterPro" id="IPR025975">
    <property type="entry name" value="Polysacc_lyase"/>
</dbReference>
<feature type="region of interest" description="Disordered" evidence="1">
    <location>
        <begin position="235"/>
        <end position="399"/>
    </location>
</feature>
<sequence>MATNGTITSFSSAPKNRFDIGGDGYEVQTAGNSYSLSNPDSDTLRFEVHSGDRAWYDGSYPDRSEIEGEARIAAGTPIAIDYQVKLEPNGPNNTFVNTTSSYFILGQMHNDDSASGVSTSPPFYVNMVGDKMEFDALYALPGGNPSNGSSDLKHLTWDGPTIVPGQYYDINVQANFSNTSAGYLKVSVNGQEVVNYKGPLGFGDPTYWEYGIYRSPASESAAVDYRNMTLVTGSAASGWQGVGGTSSSGSTSGGTTGDSSSGTTSGGTTVTTPAGNTSSGSTSSGSTTGNSSSSGTGGSTGTSSSGTHSSGNTTVTTPTGNTSSGSTSSGSTTGNSSSSDTSSSSTGGNTGTSSSGTHSSGNTTVTDPTGNTSSGSTSSGSTGGTHTTTPAKPTTPVAPTLTVADNTLSVSPGGSVSLGLGVSVPHVGDDVTVKISGLPTYETITDTLDGKTFSGSSITLTAAQVNSGLSLSSSYGGHGHPTATLTVTATDSTGTPITSAAQTITVKDPPATTSSGTSTTASGHGTSSGHHWHHSSHHHHTVAATSSETSTTTPAAASTGTSTTTSDSSTSSGKSPTNNTDVAQWLNHHPDFARAATTLSEAGASRGGGASAPVTTTTDPAAGAGAKAYALLNQMMAGDCGRDSHFAQAATQSSASSQQHANFLTRPLH</sequence>
<feature type="compositionally biased region" description="Low complexity" evidence="1">
    <location>
        <begin position="611"/>
        <end position="620"/>
    </location>
</feature>
<name>A0AAE7NLF6_9BRAD</name>
<evidence type="ECO:0000256" key="1">
    <source>
        <dbReference type="SAM" id="MobiDB-lite"/>
    </source>
</evidence>
<feature type="compositionally biased region" description="Low complexity" evidence="1">
    <location>
        <begin position="301"/>
        <end position="399"/>
    </location>
</feature>